<evidence type="ECO:0000313" key="3">
    <source>
        <dbReference type="Proteomes" id="UP001206312"/>
    </source>
</evidence>
<feature type="transmembrane region" description="Helical" evidence="1">
    <location>
        <begin position="91"/>
        <end position="110"/>
    </location>
</feature>
<sequence length="362" mass="40566">MKGIVGFMLLVHGLIHFLGFTQAMGLGKPEQFSKEVSKPLGWLWLAGGLLFLAVALSYLLKKEAWPILAIVAVALSQTLIVMFWADAKFGTIPNAIILVLAVIGLASMRFENAYRSDVLSSLQTTQSAGEVIGEADLRGLPLPVRNYLRYVGVVGKPKLRNFRIRFEGEMRGRGKDWFHFTSEQYSFVAPPARLFFMKATINGLPTAGYHAYKDRTAGMRIKLLSLFPVVNIKGPELYPTETVTYFNDLCLFAPAGLIDPRIAWEEINDLTVKATFSSGGTAISALLFFNEKGQLVNFRSEDRISVDEMKTFPFSTPVKNYEQVNGYRLPTYGEAIWHYPDGEFVYGKFQVKEIAYNVTQLE</sequence>
<keyword evidence="1" id="KW-0472">Membrane</keyword>
<proteinExistence type="predicted"/>
<organism evidence="2 3">
    <name type="scientific">Robiginitalea marina</name>
    <dbReference type="NCBI Taxonomy" id="2954105"/>
    <lineage>
        <taxon>Bacteria</taxon>
        <taxon>Pseudomonadati</taxon>
        <taxon>Bacteroidota</taxon>
        <taxon>Flavobacteriia</taxon>
        <taxon>Flavobacteriales</taxon>
        <taxon>Flavobacteriaceae</taxon>
        <taxon>Robiginitalea</taxon>
    </lineage>
</organism>
<comment type="caution">
    <text evidence="2">The sequence shown here is derived from an EMBL/GenBank/DDBJ whole genome shotgun (WGS) entry which is preliminary data.</text>
</comment>
<evidence type="ECO:0000256" key="1">
    <source>
        <dbReference type="SAM" id="Phobius"/>
    </source>
</evidence>
<gene>
    <name evidence="2" type="ORF">NG653_04640</name>
</gene>
<accession>A0ABT1AX12</accession>
<dbReference type="Proteomes" id="UP001206312">
    <property type="component" value="Unassembled WGS sequence"/>
</dbReference>
<reference evidence="2 3" key="1">
    <citation type="submission" date="2022-06" db="EMBL/GenBank/DDBJ databases">
        <authorList>
            <person name="Xuan X."/>
        </authorList>
    </citation>
    <scope>NUCLEOTIDE SEQUENCE [LARGE SCALE GENOMIC DNA]</scope>
    <source>
        <strain evidence="2 3">2V75</strain>
    </source>
</reference>
<keyword evidence="3" id="KW-1185">Reference proteome</keyword>
<evidence type="ECO:0000313" key="2">
    <source>
        <dbReference type="EMBL" id="MCO5724130.1"/>
    </source>
</evidence>
<evidence type="ECO:0008006" key="4">
    <source>
        <dbReference type="Google" id="ProtNLM"/>
    </source>
</evidence>
<name>A0ABT1AX12_9FLAO</name>
<dbReference type="RefSeq" id="WP_252740500.1">
    <property type="nucleotide sequence ID" value="NZ_JAMXIB010000002.1"/>
</dbReference>
<feature type="transmembrane region" description="Helical" evidence="1">
    <location>
        <begin position="41"/>
        <end position="60"/>
    </location>
</feature>
<keyword evidence="1" id="KW-0812">Transmembrane</keyword>
<feature type="transmembrane region" description="Helical" evidence="1">
    <location>
        <begin position="67"/>
        <end position="85"/>
    </location>
</feature>
<dbReference type="InterPro" id="IPR046674">
    <property type="entry name" value="DUF6544"/>
</dbReference>
<dbReference type="EMBL" id="JAMXIB010000002">
    <property type="protein sequence ID" value="MCO5724130.1"/>
    <property type="molecule type" value="Genomic_DNA"/>
</dbReference>
<keyword evidence="1" id="KW-1133">Transmembrane helix</keyword>
<dbReference type="Pfam" id="PF20181">
    <property type="entry name" value="DUF6544"/>
    <property type="match status" value="1"/>
</dbReference>
<protein>
    <recommendedName>
        <fullName evidence="4">DoxX family protein</fullName>
    </recommendedName>
</protein>